<evidence type="ECO:0000313" key="4">
    <source>
        <dbReference type="EMBL" id="ACJ00394.1"/>
    </source>
</evidence>
<sequence length="139" mass="14267">MKILAVDDDAITALDVEQTLRATGAEILTASGADEALALAERIQFDLALLDARLGYGESGFMLAQMLLERHAVPSLLVTGMTEVPDHVGAYALGVLHKPFSPADLVAAVVTVRSALTGGPAGGGPPGLTLFANRETSAA</sequence>
<proteinExistence type="predicted"/>
<protein>
    <submittedName>
        <fullName evidence="4">Response regulator receiver domain protein</fullName>
    </submittedName>
</protein>
<dbReference type="InterPro" id="IPR011006">
    <property type="entry name" value="CheY-like_superfamily"/>
</dbReference>
<dbReference type="HOGENOM" id="CLU_000445_69_8_5"/>
<accession>B6IVS0</accession>
<evidence type="ECO:0000256" key="1">
    <source>
        <dbReference type="ARBA" id="ARBA00022553"/>
    </source>
</evidence>
<dbReference type="PANTHER" id="PTHR44591">
    <property type="entry name" value="STRESS RESPONSE REGULATOR PROTEIN 1"/>
    <property type="match status" value="1"/>
</dbReference>
<feature type="domain" description="Response regulatory" evidence="3">
    <location>
        <begin position="2"/>
        <end position="113"/>
    </location>
</feature>
<keyword evidence="1 2" id="KW-0597">Phosphoprotein</keyword>
<keyword evidence="5" id="KW-1185">Reference proteome</keyword>
<dbReference type="PROSITE" id="PS50110">
    <property type="entry name" value="RESPONSE_REGULATORY"/>
    <property type="match status" value="1"/>
</dbReference>
<dbReference type="OrthoDB" id="7060229at2"/>
<dbReference type="CDD" id="cd00156">
    <property type="entry name" value="REC"/>
    <property type="match status" value="1"/>
</dbReference>
<dbReference type="KEGG" id="rce:RC1_3027"/>
<evidence type="ECO:0000313" key="5">
    <source>
        <dbReference type="Proteomes" id="UP000001591"/>
    </source>
</evidence>
<dbReference type="Gene3D" id="3.40.50.2300">
    <property type="match status" value="1"/>
</dbReference>
<dbReference type="EMBL" id="CP000613">
    <property type="protein sequence ID" value="ACJ00394.1"/>
    <property type="molecule type" value="Genomic_DNA"/>
</dbReference>
<dbReference type="STRING" id="414684.RC1_3027"/>
<evidence type="ECO:0000256" key="2">
    <source>
        <dbReference type="PROSITE-ProRule" id="PRU00169"/>
    </source>
</evidence>
<dbReference type="InterPro" id="IPR001789">
    <property type="entry name" value="Sig_transdc_resp-reg_receiver"/>
</dbReference>
<dbReference type="SMART" id="SM00448">
    <property type="entry name" value="REC"/>
    <property type="match status" value="1"/>
</dbReference>
<reference evidence="4 5" key="1">
    <citation type="journal article" date="2010" name="BMC Genomics">
        <title>Metabolic flexibility revealed in the genome of the cyst-forming alpha-1 proteobacterium Rhodospirillum centenum.</title>
        <authorList>
            <person name="Lu Y.K."/>
            <person name="Marden J."/>
            <person name="Han M."/>
            <person name="Swingley W.D."/>
            <person name="Mastrian S.D."/>
            <person name="Chowdhury S.R."/>
            <person name="Hao J."/>
            <person name="Helmy T."/>
            <person name="Kim S."/>
            <person name="Kurdoglu A.A."/>
            <person name="Matthies H.J."/>
            <person name="Rollo D."/>
            <person name="Stothard P."/>
            <person name="Blankenship R.E."/>
            <person name="Bauer C.E."/>
            <person name="Touchman J.W."/>
        </authorList>
    </citation>
    <scope>NUCLEOTIDE SEQUENCE [LARGE SCALE GENOMIC DNA]</scope>
    <source>
        <strain evidence="5">ATCC 51521 / SW</strain>
    </source>
</reference>
<dbReference type="SUPFAM" id="SSF52172">
    <property type="entry name" value="CheY-like"/>
    <property type="match status" value="1"/>
</dbReference>
<dbReference type="PANTHER" id="PTHR44591:SF3">
    <property type="entry name" value="RESPONSE REGULATORY DOMAIN-CONTAINING PROTEIN"/>
    <property type="match status" value="1"/>
</dbReference>
<dbReference type="GO" id="GO:0000160">
    <property type="term" value="P:phosphorelay signal transduction system"/>
    <property type="evidence" value="ECO:0007669"/>
    <property type="project" value="InterPro"/>
</dbReference>
<dbReference type="RefSeq" id="WP_012568174.1">
    <property type="nucleotide sequence ID" value="NC_011420.2"/>
</dbReference>
<evidence type="ECO:0000259" key="3">
    <source>
        <dbReference type="PROSITE" id="PS50110"/>
    </source>
</evidence>
<organism evidence="4 5">
    <name type="scientific">Rhodospirillum centenum (strain ATCC 51521 / SW)</name>
    <dbReference type="NCBI Taxonomy" id="414684"/>
    <lineage>
        <taxon>Bacteria</taxon>
        <taxon>Pseudomonadati</taxon>
        <taxon>Pseudomonadota</taxon>
        <taxon>Alphaproteobacteria</taxon>
        <taxon>Rhodospirillales</taxon>
        <taxon>Rhodospirillaceae</taxon>
        <taxon>Rhodospirillum</taxon>
    </lineage>
</organism>
<dbReference type="Pfam" id="PF00072">
    <property type="entry name" value="Response_reg"/>
    <property type="match status" value="1"/>
</dbReference>
<feature type="modified residue" description="4-aspartylphosphate" evidence="2">
    <location>
        <position position="51"/>
    </location>
</feature>
<name>B6IVS0_RHOCS</name>
<dbReference type="InterPro" id="IPR050595">
    <property type="entry name" value="Bact_response_regulator"/>
</dbReference>
<dbReference type="AlphaFoldDB" id="B6IVS0"/>
<dbReference type="Proteomes" id="UP000001591">
    <property type="component" value="Chromosome"/>
</dbReference>
<gene>
    <name evidence="4" type="ordered locus">RC1_3027</name>
</gene>
<dbReference type="eggNOG" id="COG0745">
    <property type="taxonomic scope" value="Bacteria"/>
</dbReference>